<dbReference type="GO" id="GO:0005604">
    <property type="term" value="C:basement membrane"/>
    <property type="evidence" value="ECO:0007669"/>
    <property type="project" value="TreeGrafter"/>
</dbReference>
<dbReference type="AlphaFoldDB" id="A0A6A4VNC1"/>
<dbReference type="GO" id="GO:0007160">
    <property type="term" value="P:cell-matrix adhesion"/>
    <property type="evidence" value="ECO:0007669"/>
    <property type="project" value="TreeGrafter"/>
</dbReference>
<dbReference type="PANTHER" id="PTHR12352">
    <property type="entry name" value="SECRETED MODULAR CALCIUM-BINDING PROTEIN"/>
    <property type="match status" value="1"/>
</dbReference>
<evidence type="ECO:0000256" key="5">
    <source>
        <dbReference type="PROSITE-ProRule" id="PRU00500"/>
    </source>
</evidence>
<gene>
    <name evidence="9" type="primary">Tg</name>
    <name evidence="9" type="ORF">FJT64_004860</name>
</gene>
<evidence type="ECO:0000256" key="7">
    <source>
        <dbReference type="SAM" id="SignalP"/>
    </source>
</evidence>
<dbReference type="GO" id="GO:0005615">
    <property type="term" value="C:extracellular space"/>
    <property type="evidence" value="ECO:0007669"/>
    <property type="project" value="TreeGrafter"/>
</dbReference>
<feature type="compositionally biased region" description="Gly residues" evidence="6">
    <location>
        <begin position="658"/>
        <end position="674"/>
    </location>
</feature>
<keyword evidence="4 5" id="KW-1015">Disulfide bond</keyword>
<feature type="domain" description="Thyroglobulin type-1" evidence="8">
    <location>
        <begin position="215"/>
        <end position="281"/>
    </location>
</feature>
<proteinExistence type="predicted"/>
<feature type="compositionally biased region" description="Gly residues" evidence="6">
    <location>
        <begin position="623"/>
        <end position="641"/>
    </location>
</feature>
<organism evidence="9 10">
    <name type="scientific">Amphibalanus amphitrite</name>
    <name type="common">Striped barnacle</name>
    <name type="synonym">Balanus amphitrite</name>
    <dbReference type="NCBI Taxonomy" id="1232801"/>
    <lineage>
        <taxon>Eukaryota</taxon>
        <taxon>Metazoa</taxon>
        <taxon>Ecdysozoa</taxon>
        <taxon>Arthropoda</taxon>
        <taxon>Crustacea</taxon>
        <taxon>Multicrustacea</taxon>
        <taxon>Cirripedia</taxon>
        <taxon>Thoracica</taxon>
        <taxon>Thoracicalcarea</taxon>
        <taxon>Balanomorpha</taxon>
        <taxon>Balanoidea</taxon>
        <taxon>Balanidae</taxon>
        <taxon>Amphibalaninae</taxon>
        <taxon>Amphibalanus</taxon>
    </lineage>
</organism>
<keyword evidence="10" id="KW-1185">Reference proteome</keyword>
<feature type="disulfide bond" evidence="5">
    <location>
        <begin position="559"/>
        <end position="578"/>
    </location>
</feature>
<feature type="signal peptide" evidence="7">
    <location>
        <begin position="1"/>
        <end position="23"/>
    </location>
</feature>
<comment type="caution">
    <text evidence="9">The sequence shown here is derived from an EMBL/GenBank/DDBJ whole genome shotgun (WGS) entry which is preliminary data.</text>
</comment>
<evidence type="ECO:0000256" key="1">
    <source>
        <dbReference type="ARBA" id="ARBA00004613"/>
    </source>
</evidence>
<feature type="domain" description="Thyroglobulin type-1" evidence="8">
    <location>
        <begin position="559"/>
        <end position="620"/>
    </location>
</feature>
<dbReference type="InterPro" id="IPR000716">
    <property type="entry name" value="Thyroglobulin_1"/>
</dbReference>
<name>A0A6A4VNC1_AMPAM</name>
<evidence type="ECO:0000256" key="6">
    <source>
        <dbReference type="SAM" id="MobiDB-lite"/>
    </source>
</evidence>
<feature type="disulfide bond" evidence="5">
    <location>
        <begin position="283"/>
        <end position="302"/>
    </location>
</feature>
<comment type="caution">
    <text evidence="5">Lacks conserved residue(s) required for the propagation of feature annotation.</text>
</comment>
<keyword evidence="2" id="KW-0964">Secreted</keyword>
<keyword evidence="3" id="KW-0677">Repeat</keyword>
<feature type="domain" description="Thyroglobulin type-1" evidence="8">
    <location>
        <begin position="355"/>
        <end position="415"/>
    </location>
</feature>
<feature type="region of interest" description="Disordered" evidence="6">
    <location>
        <begin position="157"/>
        <end position="214"/>
    </location>
</feature>
<feature type="domain" description="Thyroglobulin type-1" evidence="8">
    <location>
        <begin position="283"/>
        <end position="344"/>
    </location>
</feature>
<feature type="disulfide bond" evidence="5">
    <location>
        <begin position="30"/>
        <end position="49"/>
    </location>
</feature>
<evidence type="ECO:0000256" key="3">
    <source>
        <dbReference type="ARBA" id="ARBA00022737"/>
    </source>
</evidence>
<dbReference type="PROSITE" id="PS51162">
    <property type="entry name" value="THYROGLOBULIN_1_2"/>
    <property type="match status" value="7"/>
</dbReference>
<sequence>MAVWWVCAPLCGLLLLAAPSVQQYQSDTPCLDARSRQGPPIPGQRYHDCDADGQFRPQQCVGSVCFCVDTLGEQMKQFEAVGRHEAHLVSCACARQKTLQAGRHGGQSVSCDRRGNFAPRQCVGSQCHCVDPLTGARRDELGSVHVSQIGQLRCGAEETGQHGGQHGGQRGQLGGQRGQLGGQRGQLGGQLGGQRGQRRRLGAPDRLGRPLLGGNTPCWDELRQHEARSEPLLGVEKPNCDRTGRYHPKQCKGSECFCVDPNNAPLPRYRASRAQGAAMGCLCSRREWELQQGGLLGLSVNCDELGNFAPHQCVGSRCHCVEAVTGERLPGLEAHVADLRSLDCAAHRRQLLGAGRSCEEERRRTPAGQPQPECDRTGKFAPVQCSGDLCRCVSPDGETLEGYDQPIQYRASMSCACARRSWEASRDGLGHPVVCDKFGGFHSHQCEGSTCYCVDPASGQPAPGGTVHVSQLASLRCGEQRPALGSRQPCWQERRRREQLQTASARPLLGLELPQCDRSGHYEPRQCTGSECYCVDAEGTRLSGYQGGRQHQHQMHCVCARLKEETRALGLVGTSTNCDSLGNFERRQCRGSQCFCVDPHTGGQVSAQSVHIAQLSALDCSGSGSGSGPAPGGGGRPLLGGGRRRLGEDGSGQRVRPGQGGRGVRVLPGQGGSGQRQLLGGARRLGEDGAGVRVRPGQGGRGVRILPGQDGSGQRVFPGQDGSGQRIRPGQDGRGQRIFPGQDGSGQRVFPGQDGSGQRIRPGQDGAGTQQLFISGY</sequence>
<dbReference type="OrthoDB" id="6330377at2759"/>
<feature type="domain" description="Thyroglobulin type-1" evidence="8">
    <location>
        <begin position="487"/>
        <end position="557"/>
    </location>
</feature>
<dbReference type="EMBL" id="VIIS01001477">
    <property type="protein sequence ID" value="KAF0297647.1"/>
    <property type="molecule type" value="Genomic_DNA"/>
</dbReference>
<evidence type="ECO:0000256" key="4">
    <source>
        <dbReference type="ARBA" id="ARBA00023157"/>
    </source>
</evidence>
<evidence type="ECO:0000313" key="10">
    <source>
        <dbReference type="Proteomes" id="UP000440578"/>
    </source>
</evidence>
<reference evidence="9 10" key="1">
    <citation type="submission" date="2019-07" db="EMBL/GenBank/DDBJ databases">
        <title>Draft genome assembly of a fouling barnacle, Amphibalanus amphitrite (Darwin, 1854): The first reference genome for Thecostraca.</title>
        <authorList>
            <person name="Kim W."/>
        </authorList>
    </citation>
    <scope>NUCLEOTIDE SEQUENCE [LARGE SCALE GENOMIC DNA]</scope>
    <source>
        <strain evidence="9">SNU_AA5</strain>
        <tissue evidence="9">Soma without cirri and trophi</tissue>
    </source>
</reference>
<dbReference type="PANTHER" id="PTHR12352:SF3">
    <property type="entry name" value="NIDOGEN-2"/>
    <property type="match status" value="1"/>
</dbReference>
<feature type="region of interest" description="Disordered" evidence="6">
    <location>
        <begin position="621"/>
        <end position="771"/>
    </location>
</feature>
<accession>A0A6A4VNC1</accession>
<comment type="subcellular location">
    <subcellularLocation>
        <location evidence="1">Secreted</location>
    </subcellularLocation>
</comment>
<keyword evidence="7" id="KW-0732">Signal</keyword>
<dbReference type="Gene3D" id="4.10.800.10">
    <property type="entry name" value="Thyroglobulin type-1"/>
    <property type="match status" value="8"/>
</dbReference>
<evidence type="ECO:0000256" key="2">
    <source>
        <dbReference type="ARBA" id="ARBA00022525"/>
    </source>
</evidence>
<feature type="compositionally biased region" description="Gly residues" evidence="6">
    <location>
        <begin position="161"/>
        <end position="195"/>
    </location>
</feature>
<feature type="chain" id="PRO_5025463810" evidence="7">
    <location>
        <begin position="24"/>
        <end position="777"/>
    </location>
</feature>
<evidence type="ECO:0000259" key="8">
    <source>
        <dbReference type="PROSITE" id="PS51162"/>
    </source>
</evidence>
<dbReference type="InterPro" id="IPR051950">
    <property type="entry name" value="Dev_reg/Prot_inhib"/>
</dbReference>
<dbReference type="Pfam" id="PF00086">
    <property type="entry name" value="Thyroglobulin_1"/>
    <property type="match status" value="8"/>
</dbReference>
<protein>
    <submittedName>
        <fullName evidence="9">Thyroglobulin</fullName>
    </submittedName>
</protein>
<dbReference type="SMART" id="SM00211">
    <property type="entry name" value="TY"/>
    <property type="match status" value="8"/>
</dbReference>
<dbReference type="Proteomes" id="UP000440578">
    <property type="component" value="Unassembled WGS sequence"/>
</dbReference>
<dbReference type="SUPFAM" id="SSF57610">
    <property type="entry name" value="Thyroglobulin type-1 domain"/>
    <property type="match status" value="8"/>
</dbReference>
<dbReference type="InterPro" id="IPR036857">
    <property type="entry name" value="Thyroglobulin_1_sf"/>
</dbReference>
<dbReference type="CDD" id="cd00191">
    <property type="entry name" value="TY"/>
    <property type="match status" value="2"/>
</dbReference>
<feature type="domain" description="Thyroglobulin type-1" evidence="8">
    <location>
        <begin position="27"/>
        <end position="93"/>
    </location>
</feature>
<feature type="domain" description="Thyroglobulin type-1" evidence="8">
    <location>
        <begin position="435"/>
        <end position="477"/>
    </location>
</feature>
<evidence type="ECO:0000313" key="9">
    <source>
        <dbReference type="EMBL" id="KAF0297647.1"/>
    </source>
</evidence>